<dbReference type="AlphaFoldDB" id="A0AAD4BZ56"/>
<reference evidence="3" key="1">
    <citation type="submission" date="2019-10" db="EMBL/GenBank/DDBJ databases">
        <authorList>
            <consortium name="DOE Joint Genome Institute"/>
            <person name="Kuo A."/>
            <person name="Miyauchi S."/>
            <person name="Kiss E."/>
            <person name="Drula E."/>
            <person name="Kohler A."/>
            <person name="Sanchez-Garcia M."/>
            <person name="Andreopoulos B."/>
            <person name="Barry K.W."/>
            <person name="Bonito G."/>
            <person name="Buee M."/>
            <person name="Carver A."/>
            <person name="Chen C."/>
            <person name="Cichocki N."/>
            <person name="Clum A."/>
            <person name="Culley D."/>
            <person name="Crous P.W."/>
            <person name="Fauchery L."/>
            <person name="Girlanda M."/>
            <person name="Hayes R."/>
            <person name="Keri Z."/>
            <person name="LaButti K."/>
            <person name="Lipzen A."/>
            <person name="Lombard V."/>
            <person name="Magnuson J."/>
            <person name="Maillard F."/>
            <person name="Morin E."/>
            <person name="Murat C."/>
            <person name="Nolan M."/>
            <person name="Ohm R."/>
            <person name="Pangilinan J."/>
            <person name="Pereira M."/>
            <person name="Perotto S."/>
            <person name="Peter M."/>
            <person name="Riley R."/>
            <person name="Sitrit Y."/>
            <person name="Stielow B."/>
            <person name="Szollosi G."/>
            <person name="Zifcakova L."/>
            <person name="Stursova M."/>
            <person name="Spatafora J.W."/>
            <person name="Tedersoo L."/>
            <person name="Vaario L.-M."/>
            <person name="Yamada A."/>
            <person name="Yan M."/>
            <person name="Wang P."/>
            <person name="Xu J."/>
            <person name="Bruns T."/>
            <person name="Baldrian P."/>
            <person name="Vilgalys R."/>
            <person name="Henrissat B."/>
            <person name="Grigoriev I.V."/>
            <person name="Hibbett D."/>
            <person name="Nagy L.G."/>
            <person name="Martin F.M."/>
        </authorList>
    </citation>
    <scope>NUCLEOTIDE SEQUENCE</scope>
    <source>
        <strain evidence="3">BED1</strain>
    </source>
</reference>
<accession>A0AAD4BZ56</accession>
<dbReference type="EMBL" id="WHUW01000008">
    <property type="protein sequence ID" value="KAF8443228.1"/>
    <property type="molecule type" value="Genomic_DNA"/>
</dbReference>
<keyword evidence="2" id="KW-0732">Signal</keyword>
<feature type="chain" id="PRO_5042217436" evidence="2">
    <location>
        <begin position="19"/>
        <end position="129"/>
    </location>
</feature>
<keyword evidence="4" id="KW-1185">Reference proteome</keyword>
<proteinExistence type="predicted"/>
<reference evidence="3" key="2">
    <citation type="journal article" date="2020" name="Nat. Commun.">
        <title>Large-scale genome sequencing of mycorrhizal fungi provides insights into the early evolution of symbiotic traits.</title>
        <authorList>
            <person name="Miyauchi S."/>
            <person name="Kiss E."/>
            <person name="Kuo A."/>
            <person name="Drula E."/>
            <person name="Kohler A."/>
            <person name="Sanchez-Garcia M."/>
            <person name="Morin E."/>
            <person name="Andreopoulos B."/>
            <person name="Barry K.W."/>
            <person name="Bonito G."/>
            <person name="Buee M."/>
            <person name="Carver A."/>
            <person name="Chen C."/>
            <person name="Cichocki N."/>
            <person name="Clum A."/>
            <person name="Culley D."/>
            <person name="Crous P.W."/>
            <person name="Fauchery L."/>
            <person name="Girlanda M."/>
            <person name="Hayes R.D."/>
            <person name="Keri Z."/>
            <person name="LaButti K."/>
            <person name="Lipzen A."/>
            <person name="Lombard V."/>
            <person name="Magnuson J."/>
            <person name="Maillard F."/>
            <person name="Murat C."/>
            <person name="Nolan M."/>
            <person name="Ohm R.A."/>
            <person name="Pangilinan J."/>
            <person name="Pereira M.F."/>
            <person name="Perotto S."/>
            <person name="Peter M."/>
            <person name="Pfister S."/>
            <person name="Riley R."/>
            <person name="Sitrit Y."/>
            <person name="Stielow J.B."/>
            <person name="Szollosi G."/>
            <person name="Zifcakova L."/>
            <person name="Stursova M."/>
            <person name="Spatafora J.W."/>
            <person name="Tedersoo L."/>
            <person name="Vaario L.M."/>
            <person name="Yamada A."/>
            <person name="Yan M."/>
            <person name="Wang P."/>
            <person name="Xu J."/>
            <person name="Bruns T."/>
            <person name="Baldrian P."/>
            <person name="Vilgalys R."/>
            <person name="Dunand C."/>
            <person name="Henrissat B."/>
            <person name="Grigoriev I.V."/>
            <person name="Hibbett D."/>
            <person name="Nagy L.G."/>
            <person name="Martin F.M."/>
        </authorList>
    </citation>
    <scope>NUCLEOTIDE SEQUENCE</scope>
    <source>
        <strain evidence="3">BED1</strain>
    </source>
</reference>
<evidence type="ECO:0000313" key="3">
    <source>
        <dbReference type="EMBL" id="KAF8443228.1"/>
    </source>
</evidence>
<name>A0AAD4BZ56_BOLED</name>
<feature type="region of interest" description="Disordered" evidence="1">
    <location>
        <begin position="49"/>
        <end position="72"/>
    </location>
</feature>
<dbReference type="Proteomes" id="UP001194468">
    <property type="component" value="Unassembled WGS sequence"/>
</dbReference>
<protein>
    <submittedName>
        <fullName evidence="3">Uncharacterized protein</fullName>
    </submittedName>
</protein>
<feature type="signal peptide" evidence="2">
    <location>
        <begin position="1"/>
        <end position="18"/>
    </location>
</feature>
<gene>
    <name evidence="3" type="ORF">L210DRAFT_3166483</name>
</gene>
<evidence type="ECO:0000256" key="1">
    <source>
        <dbReference type="SAM" id="MobiDB-lite"/>
    </source>
</evidence>
<organism evidence="3 4">
    <name type="scientific">Boletus edulis BED1</name>
    <dbReference type="NCBI Taxonomy" id="1328754"/>
    <lineage>
        <taxon>Eukaryota</taxon>
        <taxon>Fungi</taxon>
        <taxon>Dikarya</taxon>
        <taxon>Basidiomycota</taxon>
        <taxon>Agaricomycotina</taxon>
        <taxon>Agaricomycetes</taxon>
        <taxon>Agaricomycetidae</taxon>
        <taxon>Boletales</taxon>
        <taxon>Boletineae</taxon>
        <taxon>Boletaceae</taxon>
        <taxon>Boletoideae</taxon>
        <taxon>Boletus</taxon>
    </lineage>
</organism>
<sequence>MRYLCDLLSVVLMVHTLAIRTHIPSRTADLDLFDSSTLADTAHPSPPFQTLSKAHMHGTPGLTHAPVRGQRQPRPVAKTACVLGLVVFYSRYYVDGRKTTQSLRIVILDIDLHHGMLSSINDDGVCSLE</sequence>
<comment type="caution">
    <text evidence="3">The sequence shown here is derived from an EMBL/GenBank/DDBJ whole genome shotgun (WGS) entry which is preliminary data.</text>
</comment>
<evidence type="ECO:0000313" key="4">
    <source>
        <dbReference type="Proteomes" id="UP001194468"/>
    </source>
</evidence>
<evidence type="ECO:0000256" key="2">
    <source>
        <dbReference type="SAM" id="SignalP"/>
    </source>
</evidence>